<evidence type="ECO:0000313" key="2">
    <source>
        <dbReference type="Proteomes" id="UP000503129"/>
    </source>
</evidence>
<evidence type="ECO:0000313" key="1">
    <source>
        <dbReference type="EMBL" id="QDL08509.1"/>
    </source>
</evidence>
<accession>A0A856MEF6</accession>
<protein>
    <submittedName>
        <fullName evidence="1">CopG family transcriptional regulator</fullName>
    </submittedName>
</protein>
<keyword evidence="2" id="KW-1185">Reference proteome</keyword>
<dbReference type="EMBL" id="CP030118">
    <property type="protein sequence ID" value="QDL08509.1"/>
    <property type="molecule type" value="Genomic_DNA"/>
</dbReference>
<organism evidence="1 2">
    <name type="scientific">Brasilonema sennae CENA114</name>
    <dbReference type="NCBI Taxonomy" id="415709"/>
    <lineage>
        <taxon>Bacteria</taxon>
        <taxon>Bacillati</taxon>
        <taxon>Cyanobacteriota</taxon>
        <taxon>Cyanophyceae</taxon>
        <taxon>Nostocales</taxon>
        <taxon>Scytonemataceae</taxon>
        <taxon>Brasilonema</taxon>
        <taxon>Bromeliae group (in: Brasilonema)</taxon>
    </lineage>
</organism>
<dbReference type="Proteomes" id="UP000503129">
    <property type="component" value="Chromosome"/>
</dbReference>
<sequence length="46" mass="5409">MNKSVFFRLTEGELAHLEEYCQISGRTKSDVLRDLIRKLKINKKLS</sequence>
<name>A0A856MEF6_9CYAN</name>
<dbReference type="AlphaFoldDB" id="A0A856MEF6"/>
<dbReference type="KEGG" id="bsen:DP114_11940"/>
<gene>
    <name evidence="1" type="ORF">DP114_11940</name>
</gene>
<reference evidence="1 2" key="1">
    <citation type="submission" date="2018-06" db="EMBL/GenBank/DDBJ databases">
        <title>Comparative genomics of Brasilonema spp. strains.</title>
        <authorList>
            <person name="Alvarenga D.O."/>
            <person name="Fiore M.F."/>
            <person name="Varani A.M."/>
        </authorList>
    </citation>
    <scope>NUCLEOTIDE SEQUENCE [LARGE SCALE GENOMIC DNA]</scope>
    <source>
        <strain evidence="1 2">CENA114</strain>
    </source>
</reference>
<proteinExistence type="predicted"/>